<dbReference type="GeneID" id="75150345"/>
<sequence>MHMSKLCLALVGLMSVCLASCSGGGPAETEREHAFLQFVKANSNEEARIEDFESNQCTKAEGAPSYTCDVSAKVEAMERDFGHQMDGVYTFTKVGGTWKITGRVQ</sequence>
<evidence type="ECO:0000313" key="2">
    <source>
        <dbReference type="EMBL" id="UXA67485.1"/>
    </source>
</evidence>
<reference evidence="2" key="1">
    <citation type="submission" date="2022-04" db="EMBL/GenBank/DDBJ databases">
        <title>Xanthomonas prunicola pv. tritici, a pathogen causing a previously unreported foliar disease of wheat.</title>
        <authorList>
            <person name="Clavijo F."/>
            <person name="Curland R.D."/>
            <person name="Dill-Macky R."/>
            <person name="Pereyra S."/>
            <person name="Roman-Reyna V."/>
            <person name="Siri M.I."/>
        </authorList>
    </citation>
    <scope>NUCLEOTIDE SEQUENCE</scope>
    <source>
        <strain evidence="2">CIX249</strain>
    </source>
</reference>
<name>A0A9Q9MZB3_9XANT</name>
<feature type="chain" id="PRO_5040204258" evidence="1">
    <location>
        <begin position="20"/>
        <end position="105"/>
    </location>
</feature>
<gene>
    <name evidence="2" type="ORF">M0D43_03290</name>
</gene>
<accession>A0A9Q9MZB3</accession>
<evidence type="ECO:0000313" key="3">
    <source>
        <dbReference type="Proteomes" id="UP001058381"/>
    </source>
</evidence>
<dbReference type="EMBL" id="CP096142">
    <property type="protein sequence ID" value="UXA67485.1"/>
    <property type="molecule type" value="Genomic_DNA"/>
</dbReference>
<dbReference type="RefSeq" id="WP_006449057.1">
    <property type="nucleotide sequence ID" value="NZ_CP094827.1"/>
</dbReference>
<proteinExistence type="predicted"/>
<feature type="signal peptide" evidence="1">
    <location>
        <begin position="1"/>
        <end position="19"/>
    </location>
</feature>
<evidence type="ECO:0000256" key="1">
    <source>
        <dbReference type="SAM" id="SignalP"/>
    </source>
</evidence>
<dbReference type="AlphaFoldDB" id="A0A9Q9MZB3"/>
<protein>
    <submittedName>
        <fullName evidence="2">Uncharacterized protein</fullName>
    </submittedName>
</protein>
<organism evidence="2 3">
    <name type="scientific">Xanthomonas prunicola</name>
    <dbReference type="NCBI Taxonomy" id="2053930"/>
    <lineage>
        <taxon>Bacteria</taxon>
        <taxon>Pseudomonadati</taxon>
        <taxon>Pseudomonadota</taxon>
        <taxon>Gammaproteobacteria</taxon>
        <taxon>Lysobacterales</taxon>
        <taxon>Lysobacteraceae</taxon>
        <taxon>Xanthomonas</taxon>
    </lineage>
</organism>
<dbReference type="Proteomes" id="UP001058381">
    <property type="component" value="Chromosome"/>
</dbReference>
<keyword evidence="1" id="KW-0732">Signal</keyword>